<dbReference type="Pfam" id="PF01769">
    <property type="entry name" value="MgtE"/>
    <property type="match status" value="1"/>
</dbReference>
<evidence type="ECO:0000256" key="1">
    <source>
        <dbReference type="ARBA" id="ARBA00004141"/>
    </source>
</evidence>
<dbReference type="STRING" id="1122949.GCA_000378725_00829"/>
<evidence type="ECO:0000256" key="4">
    <source>
        <dbReference type="ARBA" id="ARBA00022692"/>
    </source>
</evidence>
<keyword evidence="9" id="KW-0479">Metal-binding</keyword>
<dbReference type="InterPro" id="IPR046342">
    <property type="entry name" value="CBS_dom_sf"/>
</dbReference>
<comment type="subunit">
    <text evidence="9">Homodimer.</text>
</comment>
<dbReference type="SUPFAM" id="SSF161093">
    <property type="entry name" value="MgtE membrane domain-like"/>
    <property type="match status" value="1"/>
</dbReference>
<dbReference type="GO" id="GO:0005886">
    <property type="term" value="C:plasma membrane"/>
    <property type="evidence" value="ECO:0007669"/>
    <property type="project" value="UniProtKB-SubCell"/>
</dbReference>
<keyword evidence="5 9" id="KW-0460">Magnesium</keyword>
<keyword evidence="8" id="KW-0129">CBS domain</keyword>
<keyword evidence="4 9" id="KW-0812">Transmembrane</keyword>
<evidence type="ECO:0000256" key="9">
    <source>
        <dbReference type="RuleBase" id="RU362011"/>
    </source>
</evidence>
<comment type="similarity">
    <text evidence="2 9">Belongs to the SLC41A transporter family.</text>
</comment>
<dbReference type="InterPro" id="IPR036739">
    <property type="entry name" value="SLC41_membr_dom_sf"/>
</dbReference>
<dbReference type="RefSeq" id="WP_004824444.1">
    <property type="nucleotide sequence ID" value="NZ_CP165621.1"/>
</dbReference>
<dbReference type="InterPro" id="IPR006668">
    <property type="entry name" value="Mg_transptr_MgtE_intracell_dom"/>
</dbReference>
<sequence>MNYQEYAEYREKFVEMVDEKRLTELKNILADLNVVDTAEIIEDMEDTYLLICFRMLAKEKGAEVFSFMEPYDQKRIINKINNSELEEILDELDFDDMIDILEEMPANVVTKVLQKSTPEERTEINKFLMYDKNSAGSIMTIEYVSLKRDWTVAEALDHIKEFGKDKEIIYTCYVESEYKQLLGFVSLRTLVVADKDALINDIMETDLVYFSTSDDKEEVAQAFTRYGYIAIPVVDREHRLCGIITFDDVMDIVEDEATEDIHKMAAINPSEDEYLDQTPWQLAKNRIPWLLILMISATLTSGIITKYNFILSQFLILSSFIPMITDTGGNSGSQSSTVVIRAIATGEIGLRDGVAVIFKEFRVGVICGVVLSAVNFLRLLIFTQADIKISFLVSLTILCTVILSKLMGAILPLFAERINLDPAIMASALITTIIDSVVLVIYFGLASIILGI</sequence>
<evidence type="ECO:0000256" key="3">
    <source>
        <dbReference type="ARBA" id="ARBA00022448"/>
    </source>
</evidence>
<feature type="domain" description="CBS" evidence="10">
    <location>
        <begin position="203"/>
        <end position="259"/>
    </location>
</feature>
<organism evidence="11 12">
    <name type="scientific">Peptoniphilus lacrimalis</name>
    <dbReference type="NCBI Taxonomy" id="33031"/>
    <lineage>
        <taxon>Bacteria</taxon>
        <taxon>Bacillati</taxon>
        <taxon>Bacillota</taxon>
        <taxon>Tissierellia</taxon>
        <taxon>Tissierellales</taxon>
        <taxon>Peptoniphilaceae</taxon>
        <taxon>Peptoniphilus</taxon>
    </lineage>
</organism>
<dbReference type="CDD" id="cd04606">
    <property type="entry name" value="CBS_pair_Mg_transporter"/>
    <property type="match status" value="1"/>
</dbReference>
<feature type="transmembrane region" description="Helical" evidence="9">
    <location>
        <begin position="423"/>
        <end position="450"/>
    </location>
</feature>
<evidence type="ECO:0000256" key="2">
    <source>
        <dbReference type="ARBA" id="ARBA00009749"/>
    </source>
</evidence>
<evidence type="ECO:0000259" key="10">
    <source>
        <dbReference type="PROSITE" id="PS51371"/>
    </source>
</evidence>
<name>A0A379C336_9FIRM</name>
<dbReference type="SMART" id="SM00116">
    <property type="entry name" value="CBS"/>
    <property type="match status" value="1"/>
</dbReference>
<dbReference type="SUPFAM" id="SSF54631">
    <property type="entry name" value="CBS-domain pair"/>
    <property type="match status" value="1"/>
</dbReference>
<keyword evidence="9" id="KW-1003">Cell membrane</keyword>
<evidence type="ECO:0000256" key="5">
    <source>
        <dbReference type="ARBA" id="ARBA00022842"/>
    </source>
</evidence>
<dbReference type="GO" id="GO:0015095">
    <property type="term" value="F:magnesium ion transmembrane transporter activity"/>
    <property type="evidence" value="ECO:0007669"/>
    <property type="project" value="UniProtKB-UniRule"/>
</dbReference>
<dbReference type="NCBIfam" id="TIGR00400">
    <property type="entry name" value="mgtE"/>
    <property type="match status" value="1"/>
</dbReference>
<dbReference type="AlphaFoldDB" id="A0A379C336"/>
<feature type="transmembrane region" description="Helical" evidence="9">
    <location>
        <begin position="361"/>
        <end position="382"/>
    </location>
</feature>
<comment type="function">
    <text evidence="9">Acts as a magnesium transporter.</text>
</comment>
<dbReference type="SMART" id="SM00924">
    <property type="entry name" value="MgtE_N"/>
    <property type="match status" value="1"/>
</dbReference>
<dbReference type="InterPro" id="IPR000644">
    <property type="entry name" value="CBS_dom"/>
</dbReference>
<keyword evidence="6 9" id="KW-1133">Transmembrane helix</keyword>
<dbReference type="Gene3D" id="1.25.60.10">
    <property type="entry name" value="MgtE N-terminal domain-like"/>
    <property type="match status" value="1"/>
</dbReference>
<feature type="transmembrane region" description="Helical" evidence="9">
    <location>
        <begin position="389"/>
        <end position="411"/>
    </location>
</feature>
<proteinExistence type="inferred from homology"/>
<reference evidence="11 12" key="1">
    <citation type="submission" date="2018-06" db="EMBL/GenBank/DDBJ databases">
        <authorList>
            <consortium name="Pathogen Informatics"/>
            <person name="Doyle S."/>
        </authorList>
    </citation>
    <scope>NUCLEOTIDE SEQUENCE [LARGE SCALE GENOMIC DNA]</scope>
    <source>
        <strain evidence="11 12">NCTC13149</strain>
    </source>
</reference>
<dbReference type="PROSITE" id="PS51371">
    <property type="entry name" value="CBS"/>
    <property type="match status" value="1"/>
</dbReference>
<comment type="caution">
    <text evidence="9">Lacks conserved residue(s) required for the propagation of feature annotation.</text>
</comment>
<dbReference type="Gene3D" id="1.10.357.20">
    <property type="entry name" value="SLC41 divalent cation transporters, integral membrane domain"/>
    <property type="match status" value="1"/>
</dbReference>
<accession>A0A379C336</accession>
<dbReference type="EMBL" id="UGSZ01000001">
    <property type="protein sequence ID" value="SUB56488.1"/>
    <property type="molecule type" value="Genomic_DNA"/>
</dbReference>
<dbReference type="InterPro" id="IPR038076">
    <property type="entry name" value="MgtE_N_sf"/>
</dbReference>
<dbReference type="Gene3D" id="3.10.580.10">
    <property type="entry name" value="CBS-domain"/>
    <property type="match status" value="1"/>
</dbReference>
<gene>
    <name evidence="11" type="ORF">NCTC13149_00260</name>
</gene>
<dbReference type="Pfam" id="PF00571">
    <property type="entry name" value="CBS"/>
    <property type="match status" value="2"/>
</dbReference>
<evidence type="ECO:0000313" key="11">
    <source>
        <dbReference type="EMBL" id="SUB56488.1"/>
    </source>
</evidence>
<dbReference type="SUPFAM" id="SSF158791">
    <property type="entry name" value="MgtE N-terminal domain-like"/>
    <property type="match status" value="1"/>
</dbReference>
<dbReference type="Proteomes" id="UP000255517">
    <property type="component" value="Unassembled WGS sequence"/>
</dbReference>
<dbReference type="InterPro" id="IPR006667">
    <property type="entry name" value="SLC41_membr_dom"/>
</dbReference>
<comment type="subcellular location">
    <subcellularLocation>
        <location evidence="9">Cell membrane</location>
        <topology evidence="9">Multi-pass membrane protein</topology>
    </subcellularLocation>
    <subcellularLocation>
        <location evidence="1">Membrane</location>
        <topology evidence="1">Multi-pass membrane protein</topology>
    </subcellularLocation>
</comment>
<feature type="transmembrane region" description="Helical" evidence="9">
    <location>
        <begin position="289"/>
        <end position="310"/>
    </location>
</feature>
<dbReference type="Pfam" id="PF03448">
    <property type="entry name" value="MgtE_N"/>
    <property type="match status" value="1"/>
</dbReference>
<dbReference type="PANTHER" id="PTHR43773">
    <property type="entry name" value="MAGNESIUM TRANSPORTER MGTE"/>
    <property type="match status" value="1"/>
</dbReference>
<keyword evidence="3 9" id="KW-0813">Transport</keyword>
<dbReference type="PANTHER" id="PTHR43773:SF1">
    <property type="entry name" value="MAGNESIUM TRANSPORTER MGTE"/>
    <property type="match status" value="1"/>
</dbReference>
<evidence type="ECO:0000256" key="6">
    <source>
        <dbReference type="ARBA" id="ARBA00022989"/>
    </source>
</evidence>
<keyword evidence="7 9" id="KW-0472">Membrane</keyword>
<evidence type="ECO:0000256" key="8">
    <source>
        <dbReference type="PROSITE-ProRule" id="PRU00703"/>
    </source>
</evidence>
<evidence type="ECO:0000256" key="7">
    <source>
        <dbReference type="ARBA" id="ARBA00023136"/>
    </source>
</evidence>
<evidence type="ECO:0000313" key="12">
    <source>
        <dbReference type="Proteomes" id="UP000255517"/>
    </source>
</evidence>
<protein>
    <recommendedName>
        <fullName evidence="9">Magnesium transporter MgtE</fullName>
    </recommendedName>
</protein>
<dbReference type="OrthoDB" id="9790355at2"/>
<dbReference type="InterPro" id="IPR006669">
    <property type="entry name" value="MgtE_transporter"/>
</dbReference>
<dbReference type="GO" id="GO:0046872">
    <property type="term" value="F:metal ion binding"/>
    <property type="evidence" value="ECO:0007669"/>
    <property type="project" value="UniProtKB-KW"/>
</dbReference>